<evidence type="ECO:0000313" key="13">
    <source>
        <dbReference type="Proteomes" id="UP000241462"/>
    </source>
</evidence>
<proteinExistence type="predicted"/>
<dbReference type="GO" id="GO:0045944">
    <property type="term" value="P:positive regulation of transcription by RNA polymerase II"/>
    <property type="evidence" value="ECO:0007669"/>
    <property type="project" value="UniProtKB-ARBA"/>
</dbReference>
<dbReference type="PANTHER" id="PTHR19818:SF139">
    <property type="entry name" value="PAIR-RULE PROTEIN ODD-PAIRED"/>
    <property type="match status" value="1"/>
</dbReference>
<evidence type="ECO:0000256" key="6">
    <source>
        <dbReference type="ARBA" id="ARBA00023015"/>
    </source>
</evidence>
<keyword evidence="3" id="KW-0677">Repeat</keyword>
<reference evidence="12 13" key="1">
    <citation type="journal article" date="2018" name="Mycol. Prog.">
        <title>Coniella lustricola, a new species from submerged detritus.</title>
        <authorList>
            <person name="Raudabaugh D.B."/>
            <person name="Iturriaga T."/>
            <person name="Carver A."/>
            <person name="Mondo S."/>
            <person name="Pangilinan J."/>
            <person name="Lipzen A."/>
            <person name="He G."/>
            <person name="Amirebrahimi M."/>
            <person name="Grigoriev I.V."/>
            <person name="Miller A.N."/>
        </authorList>
    </citation>
    <scope>NUCLEOTIDE SEQUENCE [LARGE SCALE GENOMIC DNA]</scope>
    <source>
        <strain evidence="12 13">B22-T-1</strain>
    </source>
</reference>
<keyword evidence="5" id="KW-0862">Zinc</keyword>
<dbReference type="OrthoDB" id="3437960at2759"/>
<dbReference type="STRING" id="2025994.A0A2T3ABK0"/>
<keyword evidence="9" id="KW-0539">Nucleus</keyword>
<dbReference type="InterPro" id="IPR036236">
    <property type="entry name" value="Znf_C2H2_sf"/>
</dbReference>
<feature type="domain" description="C2H2-type" evidence="11">
    <location>
        <begin position="586"/>
        <end position="614"/>
    </location>
</feature>
<evidence type="ECO:0000256" key="4">
    <source>
        <dbReference type="ARBA" id="ARBA00022771"/>
    </source>
</evidence>
<accession>A0A2T3ABK0</accession>
<dbReference type="GO" id="GO:0005634">
    <property type="term" value="C:nucleus"/>
    <property type="evidence" value="ECO:0007669"/>
    <property type="project" value="UniProtKB-SubCell"/>
</dbReference>
<organism evidence="12 13">
    <name type="scientific">Coniella lustricola</name>
    <dbReference type="NCBI Taxonomy" id="2025994"/>
    <lineage>
        <taxon>Eukaryota</taxon>
        <taxon>Fungi</taxon>
        <taxon>Dikarya</taxon>
        <taxon>Ascomycota</taxon>
        <taxon>Pezizomycotina</taxon>
        <taxon>Sordariomycetes</taxon>
        <taxon>Sordariomycetidae</taxon>
        <taxon>Diaporthales</taxon>
        <taxon>Schizoparmaceae</taxon>
        <taxon>Coniella</taxon>
    </lineage>
</organism>
<evidence type="ECO:0000256" key="10">
    <source>
        <dbReference type="PROSITE-ProRule" id="PRU00042"/>
    </source>
</evidence>
<dbReference type="SMART" id="SM00355">
    <property type="entry name" value="ZnF_C2H2"/>
    <property type="match status" value="6"/>
</dbReference>
<dbReference type="FunFam" id="3.30.160.60:FF:000325">
    <property type="entry name" value="ZFP90 zinc finger protein"/>
    <property type="match status" value="1"/>
</dbReference>
<keyword evidence="8" id="KW-0804">Transcription</keyword>
<keyword evidence="13" id="KW-1185">Reference proteome</keyword>
<feature type="domain" description="C2H2-type" evidence="11">
    <location>
        <begin position="558"/>
        <end position="585"/>
    </location>
</feature>
<evidence type="ECO:0000259" key="11">
    <source>
        <dbReference type="PROSITE" id="PS50157"/>
    </source>
</evidence>
<dbReference type="FunFam" id="3.30.160.60:FF:000145">
    <property type="entry name" value="Zinc finger protein 574"/>
    <property type="match status" value="1"/>
</dbReference>
<dbReference type="InterPro" id="IPR050329">
    <property type="entry name" value="GLI_C2H2-zinc-finger"/>
</dbReference>
<keyword evidence="2" id="KW-0479">Metal-binding</keyword>
<dbReference type="GO" id="GO:0000981">
    <property type="term" value="F:DNA-binding transcription factor activity, RNA polymerase II-specific"/>
    <property type="evidence" value="ECO:0007669"/>
    <property type="project" value="TreeGrafter"/>
</dbReference>
<keyword evidence="4 10" id="KW-0863">Zinc-finger</keyword>
<evidence type="ECO:0000313" key="12">
    <source>
        <dbReference type="EMBL" id="PSR90469.1"/>
    </source>
</evidence>
<evidence type="ECO:0000256" key="9">
    <source>
        <dbReference type="ARBA" id="ARBA00023242"/>
    </source>
</evidence>
<name>A0A2T3ABK0_9PEZI</name>
<dbReference type="PROSITE" id="PS50157">
    <property type="entry name" value="ZINC_FINGER_C2H2_2"/>
    <property type="match status" value="4"/>
</dbReference>
<evidence type="ECO:0000256" key="2">
    <source>
        <dbReference type="ARBA" id="ARBA00022723"/>
    </source>
</evidence>
<keyword evidence="6" id="KW-0805">Transcription regulation</keyword>
<dbReference type="InterPro" id="IPR013087">
    <property type="entry name" value="Znf_C2H2_type"/>
</dbReference>
<comment type="subcellular location">
    <subcellularLocation>
        <location evidence="1">Nucleus</location>
    </subcellularLocation>
</comment>
<dbReference type="EMBL" id="KZ678419">
    <property type="protein sequence ID" value="PSR90469.1"/>
    <property type="molecule type" value="Genomic_DNA"/>
</dbReference>
<dbReference type="GO" id="GO:0008270">
    <property type="term" value="F:zinc ion binding"/>
    <property type="evidence" value="ECO:0007669"/>
    <property type="project" value="UniProtKB-KW"/>
</dbReference>
<sequence>MDDFFLPYVAPGHSTNHKHKGYAHDEGCVPAKHIEPDWLDFAQIYGAGTAPIAHYHGEYASHDTSCLDGSGCPRLGLDPFVNDKGSIAMGTSPLGNFDLMAQSSMLFQPFSASLADFDPAIASHVQTPNPTLLDAVSLSPPSRVSQRPNDQLHHIAECDAESEADSQGSCDSHCLGSVGACSAGTCDEATACRDENCQKPGVEPDVAHSAFILQGISGARQQQSSEQQLHRNSFQPEFVDPNTNYVTSGQVQPFDQAYQFPFHYQSGFASVQPQAMPDASPRDIHGNFMDNSAFSTNFTQDVSSSMTDPQTPYPSALASSQTIAINQALGSNNQIFAWQPLYNSQNDFATAAEQVCGQQAVLDNGSHVMSADIAASSPTQWLRSTTHGFPFDNSLGEEISNINQTTTIPNKVSIGTQESNNTQDDCFTPLTSNSHSSPAKSFDGIARTSSPVSEFSMKDTSATSIESMSQGIEAHMCRWQLNGGQICGKHFDSHSLLHDHVDDAHFNNLKITGDHGLICQWADCDRLTNDKYNEKRGFDTKSKLRRHMEIHTGPVEVHDCGICGKSFPSKHALKMHLRTHSDERPYKCNICGDGFKRAYDITMHMRSAHSEEKPFECPICHKKFKDSSNFSKHKRTHEQRKRWVCQDCCKPFCRRDGLIRHAISNHALAKDALERLSLRGARARVGSIS</sequence>
<evidence type="ECO:0000256" key="1">
    <source>
        <dbReference type="ARBA" id="ARBA00004123"/>
    </source>
</evidence>
<gene>
    <name evidence="12" type="ORF">BD289DRAFT_215393</name>
</gene>
<feature type="domain" description="C2H2-type" evidence="11">
    <location>
        <begin position="643"/>
        <end position="671"/>
    </location>
</feature>
<evidence type="ECO:0000256" key="3">
    <source>
        <dbReference type="ARBA" id="ARBA00022737"/>
    </source>
</evidence>
<dbReference type="Pfam" id="PF00096">
    <property type="entry name" value="zf-C2H2"/>
    <property type="match status" value="3"/>
</dbReference>
<dbReference type="GO" id="GO:0000978">
    <property type="term" value="F:RNA polymerase II cis-regulatory region sequence-specific DNA binding"/>
    <property type="evidence" value="ECO:0007669"/>
    <property type="project" value="TreeGrafter"/>
</dbReference>
<evidence type="ECO:0000256" key="5">
    <source>
        <dbReference type="ARBA" id="ARBA00022833"/>
    </source>
</evidence>
<dbReference type="Proteomes" id="UP000241462">
    <property type="component" value="Unassembled WGS sequence"/>
</dbReference>
<evidence type="ECO:0000256" key="7">
    <source>
        <dbReference type="ARBA" id="ARBA00023125"/>
    </source>
</evidence>
<feature type="domain" description="C2H2-type" evidence="11">
    <location>
        <begin position="615"/>
        <end position="642"/>
    </location>
</feature>
<dbReference type="PANTHER" id="PTHR19818">
    <property type="entry name" value="ZINC FINGER PROTEIN ZIC AND GLI"/>
    <property type="match status" value="1"/>
</dbReference>
<dbReference type="InParanoid" id="A0A2T3ABK0"/>
<dbReference type="SUPFAM" id="SSF57667">
    <property type="entry name" value="beta-beta-alpha zinc fingers"/>
    <property type="match status" value="2"/>
</dbReference>
<evidence type="ECO:0000256" key="8">
    <source>
        <dbReference type="ARBA" id="ARBA00023163"/>
    </source>
</evidence>
<dbReference type="AlphaFoldDB" id="A0A2T3ABK0"/>
<keyword evidence="7" id="KW-0238">DNA-binding</keyword>
<protein>
    <recommendedName>
        <fullName evidence="11">C2H2-type domain-containing protein</fullName>
    </recommendedName>
</protein>
<dbReference type="Gene3D" id="3.30.160.60">
    <property type="entry name" value="Classic Zinc Finger"/>
    <property type="match status" value="4"/>
</dbReference>
<dbReference type="PROSITE" id="PS00028">
    <property type="entry name" value="ZINC_FINGER_C2H2_1"/>
    <property type="match status" value="4"/>
</dbReference>